<evidence type="ECO:0000259" key="2">
    <source>
        <dbReference type="PROSITE" id="PS50812"/>
    </source>
</evidence>
<dbReference type="Gene3D" id="2.30.30.140">
    <property type="match status" value="2"/>
</dbReference>
<dbReference type="Proteomes" id="UP000332933">
    <property type="component" value="Unassembled WGS sequence"/>
</dbReference>
<evidence type="ECO:0000313" key="5">
    <source>
        <dbReference type="Proteomes" id="UP000332933"/>
    </source>
</evidence>
<reference evidence="4 5" key="1">
    <citation type="submission" date="2019-03" db="EMBL/GenBank/DDBJ databases">
        <authorList>
            <person name="Gaulin E."/>
            <person name="Dumas B."/>
        </authorList>
    </citation>
    <scope>NUCLEOTIDE SEQUENCE [LARGE SCALE GENOMIC DNA]</scope>
    <source>
        <strain evidence="4">CBS 568.67</strain>
    </source>
</reference>
<feature type="domain" description="PWWP" evidence="2">
    <location>
        <begin position="16"/>
        <end position="73"/>
    </location>
</feature>
<feature type="compositionally biased region" description="Basic and acidic residues" evidence="1">
    <location>
        <begin position="460"/>
        <end position="470"/>
    </location>
</feature>
<proteinExistence type="predicted"/>
<dbReference type="EMBL" id="VJMH01005768">
    <property type="protein sequence ID" value="KAF0693096.1"/>
    <property type="molecule type" value="Genomic_DNA"/>
</dbReference>
<name>A0A485L459_9STRA</name>
<dbReference type="CDD" id="cd05162">
    <property type="entry name" value="PWWP"/>
    <property type="match status" value="2"/>
</dbReference>
<dbReference type="EMBL" id="CAADRA010005789">
    <property type="protein sequence ID" value="VFT92672.1"/>
    <property type="molecule type" value="Genomic_DNA"/>
</dbReference>
<dbReference type="Pfam" id="PF00855">
    <property type="entry name" value="PWWP"/>
    <property type="match status" value="1"/>
</dbReference>
<evidence type="ECO:0000313" key="4">
    <source>
        <dbReference type="EMBL" id="VFT92672.1"/>
    </source>
</evidence>
<reference evidence="3" key="2">
    <citation type="submission" date="2019-06" db="EMBL/GenBank/DDBJ databases">
        <title>Genomics analysis of Aphanomyces spp. identifies a new class of oomycete effector associated with host adaptation.</title>
        <authorList>
            <person name="Gaulin E."/>
        </authorList>
    </citation>
    <scope>NUCLEOTIDE SEQUENCE</scope>
    <source>
        <strain evidence="3">CBS 578.67</strain>
    </source>
</reference>
<dbReference type="AlphaFoldDB" id="A0A485L459"/>
<dbReference type="PROSITE" id="PS50812">
    <property type="entry name" value="PWWP"/>
    <property type="match status" value="1"/>
</dbReference>
<protein>
    <submittedName>
        <fullName evidence="4">Aste57867_15885 protein</fullName>
    </submittedName>
</protein>
<evidence type="ECO:0000313" key="3">
    <source>
        <dbReference type="EMBL" id="KAF0693096.1"/>
    </source>
</evidence>
<dbReference type="InterPro" id="IPR000313">
    <property type="entry name" value="PWWP_dom"/>
</dbReference>
<dbReference type="SUPFAM" id="SSF63748">
    <property type="entry name" value="Tudor/PWWP/MBT"/>
    <property type="match status" value="2"/>
</dbReference>
<organism evidence="4 5">
    <name type="scientific">Aphanomyces stellatus</name>
    <dbReference type="NCBI Taxonomy" id="120398"/>
    <lineage>
        <taxon>Eukaryota</taxon>
        <taxon>Sar</taxon>
        <taxon>Stramenopiles</taxon>
        <taxon>Oomycota</taxon>
        <taxon>Saprolegniomycetes</taxon>
        <taxon>Saprolegniales</taxon>
        <taxon>Verrucalvaceae</taxon>
        <taxon>Aphanomyces</taxon>
    </lineage>
</organism>
<feature type="region of interest" description="Disordered" evidence="1">
    <location>
        <begin position="437"/>
        <end position="472"/>
    </location>
</feature>
<evidence type="ECO:0000256" key="1">
    <source>
        <dbReference type="SAM" id="MobiDB-lite"/>
    </source>
</evidence>
<gene>
    <name evidence="4" type="primary">Aste57867_15885</name>
    <name evidence="3" type="ORF">As57867_015829</name>
    <name evidence="4" type="ORF">ASTE57867_15885</name>
</gene>
<feature type="region of interest" description="Disordered" evidence="1">
    <location>
        <begin position="583"/>
        <end position="630"/>
    </location>
</feature>
<keyword evidence="5" id="KW-1185">Reference proteome</keyword>
<dbReference type="OrthoDB" id="64575at2759"/>
<accession>A0A485L459</accession>
<sequence length="630" mass="69344">MAAAPSPPPAPIKITVAWVILDGFPWWPALVCDPVSLARSTRYLDMTVQSLLETVRRAPCDYHILFYFGKRTFGIHPSRTHHSKLRPWKCLGHKNLVAGYPKDRLRNSDTRRALAQAIREAEAFLEGILLFDFTTEPSVAAAATFPVATSALVDLTEDAAADAVDLTQDDDDDMFADMAAVPLDCVAWAKLQDSDPWWPVYVCDPVSVRPALYHLGTSHADVVALAKTRADTARLVFAFGRYTFILLDTRIRPWRTPSMDEVSMPEDDTIADALAQAMHEAAAFLTADPTIRCLPFLIPSDMNMPSPVPPPARPSVTADSIVWVWHKRNSAWRPAYVISVPSSLSPASTKTKAKSRHYDDDDRIGPAKTDRRAVLFVFGSRDHLRFAWPLVASTIQPWHGKAHALFARGYPTYPTDDAVLALAMHDVEAYLQLDPATRTPPHVVPRKRSADAAVGPTPPGHDDGHDDEPTTSRAPRAIHAVALSSSTHDATMKVTWTDDQVAWLKLGNDHPWPVWVCGPPLAKETLVYHFGTHEFGSYAQDMLDPNRPPDSATQAMLSASPKDADWCAAVDEVEDFVRVFGPPPTTTMDDAHAAPKSAAETRQGSPLKRSKVTDREDPIVHAAMSIPVSL</sequence>